<feature type="region of interest" description="Disordered" evidence="1">
    <location>
        <begin position="1"/>
        <end position="21"/>
    </location>
</feature>
<gene>
    <name evidence="2" type="ORF">CCACVL1_25666</name>
</gene>
<name>A0A1R3GIN8_COCAP</name>
<sequence length="74" mass="7726">MEARFGLSPSPTPVNCQGIRSKSVQGSASKKAFAGGEDAYFIPSQNWLGVADGVGHSSLEVEGVMFAALPVAKW</sequence>
<dbReference type="EMBL" id="AWWV01014279">
    <property type="protein sequence ID" value="OMO57880.1"/>
    <property type="molecule type" value="Genomic_DNA"/>
</dbReference>
<dbReference type="AlphaFoldDB" id="A0A1R3GIN8"/>
<dbReference type="Gramene" id="OMO57880">
    <property type="protein sequence ID" value="OMO57880"/>
    <property type="gene ID" value="CCACVL1_25666"/>
</dbReference>
<reference evidence="2 3" key="1">
    <citation type="submission" date="2013-09" db="EMBL/GenBank/DDBJ databases">
        <title>Corchorus capsularis genome sequencing.</title>
        <authorList>
            <person name="Alam M."/>
            <person name="Haque M.S."/>
            <person name="Islam M.S."/>
            <person name="Emdad E.M."/>
            <person name="Islam M.M."/>
            <person name="Ahmed B."/>
            <person name="Halim A."/>
            <person name="Hossen Q.M.M."/>
            <person name="Hossain M.Z."/>
            <person name="Ahmed R."/>
            <person name="Khan M.M."/>
            <person name="Islam R."/>
            <person name="Rashid M.M."/>
            <person name="Khan S.A."/>
            <person name="Rahman M.S."/>
            <person name="Alam M."/>
        </authorList>
    </citation>
    <scope>NUCLEOTIDE SEQUENCE [LARGE SCALE GENOMIC DNA]</scope>
    <source>
        <strain evidence="3">cv. CVL-1</strain>
        <tissue evidence="2">Whole seedling</tissue>
    </source>
</reference>
<keyword evidence="3" id="KW-1185">Reference proteome</keyword>
<comment type="caution">
    <text evidence="2">The sequence shown here is derived from an EMBL/GenBank/DDBJ whole genome shotgun (WGS) entry which is preliminary data.</text>
</comment>
<proteinExistence type="predicted"/>
<organism evidence="2 3">
    <name type="scientific">Corchorus capsularis</name>
    <name type="common">Jute</name>
    <dbReference type="NCBI Taxonomy" id="210143"/>
    <lineage>
        <taxon>Eukaryota</taxon>
        <taxon>Viridiplantae</taxon>
        <taxon>Streptophyta</taxon>
        <taxon>Embryophyta</taxon>
        <taxon>Tracheophyta</taxon>
        <taxon>Spermatophyta</taxon>
        <taxon>Magnoliopsida</taxon>
        <taxon>eudicotyledons</taxon>
        <taxon>Gunneridae</taxon>
        <taxon>Pentapetalae</taxon>
        <taxon>rosids</taxon>
        <taxon>malvids</taxon>
        <taxon>Malvales</taxon>
        <taxon>Malvaceae</taxon>
        <taxon>Grewioideae</taxon>
        <taxon>Apeibeae</taxon>
        <taxon>Corchorus</taxon>
    </lineage>
</organism>
<evidence type="ECO:0000313" key="2">
    <source>
        <dbReference type="EMBL" id="OMO57880.1"/>
    </source>
</evidence>
<accession>A0A1R3GIN8</accession>
<dbReference type="Proteomes" id="UP000188268">
    <property type="component" value="Unassembled WGS sequence"/>
</dbReference>
<evidence type="ECO:0000313" key="3">
    <source>
        <dbReference type="Proteomes" id="UP000188268"/>
    </source>
</evidence>
<protein>
    <submittedName>
        <fullName evidence="2">Uncharacterized protein</fullName>
    </submittedName>
</protein>
<evidence type="ECO:0000256" key="1">
    <source>
        <dbReference type="SAM" id="MobiDB-lite"/>
    </source>
</evidence>